<dbReference type="EMBL" id="VSRR010005961">
    <property type="protein sequence ID" value="MPC43726.1"/>
    <property type="molecule type" value="Genomic_DNA"/>
</dbReference>
<evidence type="ECO:0000313" key="1">
    <source>
        <dbReference type="EMBL" id="MPC43726.1"/>
    </source>
</evidence>
<evidence type="ECO:0000313" key="2">
    <source>
        <dbReference type="Proteomes" id="UP000324222"/>
    </source>
</evidence>
<gene>
    <name evidence="1" type="ORF">E2C01_037378</name>
</gene>
<organism evidence="1 2">
    <name type="scientific">Portunus trituberculatus</name>
    <name type="common">Swimming crab</name>
    <name type="synonym">Neptunus trituberculatus</name>
    <dbReference type="NCBI Taxonomy" id="210409"/>
    <lineage>
        <taxon>Eukaryota</taxon>
        <taxon>Metazoa</taxon>
        <taxon>Ecdysozoa</taxon>
        <taxon>Arthropoda</taxon>
        <taxon>Crustacea</taxon>
        <taxon>Multicrustacea</taxon>
        <taxon>Malacostraca</taxon>
        <taxon>Eumalacostraca</taxon>
        <taxon>Eucarida</taxon>
        <taxon>Decapoda</taxon>
        <taxon>Pleocyemata</taxon>
        <taxon>Brachyura</taxon>
        <taxon>Eubrachyura</taxon>
        <taxon>Portunoidea</taxon>
        <taxon>Portunidae</taxon>
        <taxon>Portuninae</taxon>
        <taxon>Portunus</taxon>
    </lineage>
</organism>
<keyword evidence="2" id="KW-1185">Reference proteome</keyword>
<dbReference type="Proteomes" id="UP000324222">
    <property type="component" value="Unassembled WGS sequence"/>
</dbReference>
<protein>
    <submittedName>
        <fullName evidence="1">Uncharacterized protein</fullName>
    </submittedName>
</protein>
<dbReference type="AlphaFoldDB" id="A0A5B7FEG7"/>
<comment type="caution">
    <text evidence="1">The sequence shown here is derived from an EMBL/GenBank/DDBJ whole genome shotgun (WGS) entry which is preliminary data.</text>
</comment>
<accession>A0A5B7FEG7</accession>
<name>A0A5B7FEG7_PORTR</name>
<reference evidence="1 2" key="1">
    <citation type="submission" date="2019-05" db="EMBL/GenBank/DDBJ databases">
        <title>Another draft genome of Portunus trituberculatus and its Hox gene families provides insights of decapod evolution.</title>
        <authorList>
            <person name="Jeong J.-H."/>
            <person name="Song I."/>
            <person name="Kim S."/>
            <person name="Choi T."/>
            <person name="Kim D."/>
            <person name="Ryu S."/>
            <person name="Kim W."/>
        </authorList>
    </citation>
    <scope>NUCLEOTIDE SEQUENCE [LARGE SCALE GENOMIC DNA]</scope>
    <source>
        <tissue evidence="1">Muscle</tissue>
    </source>
</reference>
<sequence length="158" mass="17245">MCNVSWVNPDQNISSGSYVTISTLEVTNCRSEDPSSPNGVEPVNYTTQQSAHTQVKSSPAGVRLVAGSSCDHQTPSHSSSFSCGRTFVSKNLLTRCCFTSVTIYTVIPETQILKFFCAYLSADETLLKGGEDFDTILTHIGMGKWNIMYYFTIGACKS</sequence>
<proteinExistence type="predicted"/>